<dbReference type="SUPFAM" id="SSF57262">
    <property type="entry name" value="Leech antihemostatic proteins"/>
    <property type="match status" value="1"/>
</dbReference>
<evidence type="ECO:0000313" key="8">
    <source>
        <dbReference type="Proteomes" id="UP000095280"/>
    </source>
</evidence>
<feature type="region of interest" description="Disordered" evidence="4">
    <location>
        <begin position="2050"/>
        <end position="2073"/>
    </location>
</feature>
<dbReference type="SUPFAM" id="SSF48726">
    <property type="entry name" value="Immunoglobulin"/>
    <property type="match status" value="3"/>
</dbReference>
<dbReference type="Pfam" id="PF02822">
    <property type="entry name" value="Antistasin"/>
    <property type="match status" value="1"/>
</dbReference>
<dbReference type="Proteomes" id="UP000095280">
    <property type="component" value="Unplaced"/>
</dbReference>
<feature type="compositionally biased region" description="Low complexity" evidence="4">
    <location>
        <begin position="193"/>
        <end position="242"/>
    </location>
</feature>
<feature type="domain" description="BPTI/Kunitz inhibitor" evidence="5">
    <location>
        <begin position="1993"/>
        <end position="2043"/>
    </location>
</feature>
<dbReference type="PANTHER" id="PTHR10083:SF328">
    <property type="entry name" value="TISSUE FACTOR PATHWAY INHIBITOR"/>
    <property type="match status" value="1"/>
</dbReference>
<accession>A0A1I8IMX4</accession>
<keyword evidence="8" id="KW-1185">Reference proteome</keyword>
<dbReference type="InterPro" id="IPR036880">
    <property type="entry name" value="Kunitz_BPTI_sf"/>
</dbReference>
<dbReference type="Gene3D" id="2.10.22.10">
    <property type="entry name" value="Antistasin, domain 1"/>
    <property type="match status" value="1"/>
</dbReference>
<keyword evidence="2" id="KW-0722">Serine protease inhibitor</keyword>
<evidence type="ECO:0000313" key="9">
    <source>
        <dbReference type="WBParaSite" id="maker-uti_cns_0013919-snap-gene-0.2-mRNA-1"/>
    </source>
</evidence>
<feature type="domain" description="Antistasin-like" evidence="7">
    <location>
        <begin position="2850"/>
        <end position="2875"/>
    </location>
</feature>
<dbReference type="SMART" id="SM00131">
    <property type="entry name" value="KU"/>
    <property type="match status" value="5"/>
</dbReference>
<dbReference type="PANTHER" id="PTHR10083">
    <property type="entry name" value="KUNITZ-TYPE PROTEASE INHIBITOR-RELATED"/>
    <property type="match status" value="1"/>
</dbReference>
<feature type="compositionally biased region" description="Low complexity" evidence="4">
    <location>
        <begin position="904"/>
        <end position="953"/>
    </location>
</feature>
<feature type="compositionally biased region" description="Low complexity" evidence="4">
    <location>
        <begin position="52"/>
        <end position="90"/>
    </location>
</feature>
<evidence type="ECO:0000259" key="5">
    <source>
        <dbReference type="PROSITE" id="PS50279"/>
    </source>
</evidence>
<dbReference type="Gene3D" id="4.10.410.10">
    <property type="entry name" value="Pancreatic trypsin inhibitor Kunitz domain"/>
    <property type="match status" value="6"/>
</dbReference>
<dbReference type="SMART" id="SM00409">
    <property type="entry name" value="IG"/>
    <property type="match status" value="3"/>
</dbReference>
<feature type="compositionally biased region" description="Low complexity" evidence="4">
    <location>
        <begin position="570"/>
        <end position="604"/>
    </location>
</feature>
<proteinExistence type="predicted"/>
<feature type="domain" description="Ig-like" evidence="6">
    <location>
        <begin position="2663"/>
        <end position="2745"/>
    </location>
</feature>
<feature type="compositionally biased region" description="Low complexity" evidence="4">
    <location>
        <begin position="132"/>
        <end position="181"/>
    </location>
</feature>
<evidence type="ECO:0000256" key="1">
    <source>
        <dbReference type="ARBA" id="ARBA00022690"/>
    </source>
</evidence>
<feature type="domain" description="Ig-like" evidence="6">
    <location>
        <begin position="2751"/>
        <end position="2845"/>
    </location>
</feature>
<evidence type="ECO:0000256" key="3">
    <source>
        <dbReference type="ARBA" id="ARBA00023157"/>
    </source>
</evidence>
<reference evidence="9" key="1">
    <citation type="submission" date="2016-11" db="UniProtKB">
        <authorList>
            <consortium name="WormBaseParasite"/>
        </authorList>
    </citation>
    <scope>IDENTIFICATION</scope>
</reference>
<feature type="compositionally biased region" description="Low complexity" evidence="4">
    <location>
        <begin position="1575"/>
        <end position="1630"/>
    </location>
</feature>
<dbReference type="PRINTS" id="PR00759">
    <property type="entry name" value="BASICPTASE"/>
</dbReference>
<feature type="region of interest" description="Disordered" evidence="4">
    <location>
        <begin position="1"/>
        <end position="527"/>
    </location>
</feature>
<feature type="compositionally biased region" description="Low complexity" evidence="4">
    <location>
        <begin position="1453"/>
        <end position="1502"/>
    </location>
</feature>
<feature type="compositionally biased region" description="Polar residues" evidence="4">
    <location>
        <begin position="436"/>
        <end position="450"/>
    </location>
</feature>
<feature type="compositionally biased region" description="Low complexity" evidence="4">
    <location>
        <begin position="616"/>
        <end position="665"/>
    </location>
</feature>
<feature type="compositionally biased region" description="Low complexity" evidence="4">
    <location>
        <begin position="315"/>
        <end position="364"/>
    </location>
</feature>
<feature type="compositionally biased region" description="Low complexity" evidence="4">
    <location>
        <begin position="376"/>
        <end position="425"/>
    </location>
</feature>
<feature type="region of interest" description="Disordered" evidence="4">
    <location>
        <begin position="555"/>
        <end position="810"/>
    </location>
</feature>
<evidence type="ECO:0000256" key="4">
    <source>
        <dbReference type="SAM" id="MobiDB-lite"/>
    </source>
</evidence>
<dbReference type="SUPFAM" id="SSF57362">
    <property type="entry name" value="BPTI-like"/>
    <property type="match status" value="6"/>
</dbReference>
<feature type="compositionally biased region" description="Low complexity" evidence="4">
    <location>
        <begin position="1514"/>
        <end position="1563"/>
    </location>
</feature>
<feature type="compositionally biased region" description="Low complexity" evidence="4">
    <location>
        <begin position="1087"/>
        <end position="1136"/>
    </location>
</feature>
<dbReference type="GO" id="GO:0005615">
    <property type="term" value="C:extracellular space"/>
    <property type="evidence" value="ECO:0007669"/>
    <property type="project" value="TreeGrafter"/>
</dbReference>
<dbReference type="InterPro" id="IPR013783">
    <property type="entry name" value="Ig-like_fold"/>
</dbReference>
<feature type="compositionally biased region" description="Low complexity" evidence="4">
    <location>
        <begin position="1148"/>
        <end position="1197"/>
    </location>
</feature>
<dbReference type="PROSITE" id="PS51252">
    <property type="entry name" value="ANTISTASIN"/>
    <property type="match status" value="1"/>
</dbReference>
<dbReference type="PROSITE" id="PS50279">
    <property type="entry name" value="BPTI_KUNITZ_2"/>
    <property type="match status" value="4"/>
</dbReference>
<feature type="region of interest" description="Disordered" evidence="4">
    <location>
        <begin position="833"/>
        <end position="1630"/>
    </location>
</feature>
<dbReference type="InterPro" id="IPR011061">
    <property type="entry name" value="Hirudin/antistatin"/>
</dbReference>
<dbReference type="InterPro" id="IPR050098">
    <property type="entry name" value="TFPI/VKTCI-like"/>
</dbReference>
<feature type="compositionally biased region" description="Low complexity" evidence="4">
    <location>
        <begin position="254"/>
        <end position="303"/>
    </location>
</feature>
<feature type="domain" description="BPTI/Kunitz inhibitor" evidence="5">
    <location>
        <begin position="2091"/>
        <end position="2140"/>
    </location>
</feature>
<feature type="compositionally biased region" description="Low complexity" evidence="4">
    <location>
        <begin position="738"/>
        <end position="787"/>
    </location>
</feature>
<feature type="compositionally biased region" description="Low complexity" evidence="4">
    <location>
        <begin position="1209"/>
        <end position="1258"/>
    </location>
</feature>
<feature type="compositionally biased region" description="Low complexity" evidence="4">
    <location>
        <begin position="843"/>
        <end position="892"/>
    </location>
</feature>
<feature type="compositionally biased region" description="Low complexity" evidence="4">
    <location>
        <begin position="493"/>
        <end position="520"/>
    </location>
</feature>
<feature type="compositionally biased region" description="Low complexity" evidence="4">
    <location>
        <begin position="1026"/>
        <end position="1075"/>
    </location>
</feature>
<dbReference type="InterPro" id="IPR004094">
    <property type="entry name" value="Antistasin-like"/>
</dbReference>
<keyword evidence="1" id="KW-0646">Protease inhibitor</keyword>
<dbReference type="SMART" id="SM00408">
    <property type="entry name" value="IGc2"/>
    <property type="match status" value="3"/>
</dbReference>
<dbReference type="InterPro" id="IPR003598">
    <property type="entry name" value="Ig_sub2"/>
</dbReference>
<evidence type="ECO:0000259" key="6">
    <source>
        <dbReference type="PROSITE" id="PS50835"/>
    </source>
</evidence>
<organism evidence="8 9">
    <name type="scientific">Macrostomum lignano</name>
    <dbReference type="NCBI Taxonomy" id="282301"/>
    <lineage>
        <taxon>Eukaryota</taxon>
        <taxon>Metazoa</taxon>
        <taxon>Spiralia</taxon>
        <taxon>Lophotrochozoa</taxon>
        <taxon>Platyhelminthes</taxon>
        <taxon>Rhabditophora</taxon>
        <taxon>Macrostomorpha</taxon>
        <taxon>Macrostomida</taxon>
        <taxon>Macrostomidae</taxon>
        <taxon>Macrostomum</taxon>
    </lineage>
</organism>
<feature type="compositionally biased region" description="Low complexity" evidence="4">
    <location>
        <begin position="677"/>
        <end position="726"/>
    </location>
</feature>
<feature type="compositionally biased region" description="Low complexity" evidence="4">
    <location>
        <begin position="1392"/>
        <end position="1441"/>
    </location>
</feature>
<feature type="compositionally biased region" description="Low complexity" evidence="4">
    <location>
        <begin position="2050"/>
        <end position="2060"/>
    </location>
</feature>
<feature type="compositionally biased region" description="Low complexity" evidence="4">
    <location>
        <begin position="965"/>
        <end position="1014"/>
    </location>
</feature>
<dbReference type="InterPro" id="IPR003599">
    <property type="entry name" value="Ig_sub"/>
</dbReference>
<sequence>LELAVSGATPSSEAETASTASASTVSTAEPEATSAASVETPSVSVPEATGPTLSTESTQTVESSTVSGATPSSEAETASTASASTVSTAEPTRRRQWSSHSGVAPHEQCRDAVESDEAETECLRLPEATGPTLSTESTQTVESSTVSGATPSSEAETASTASASTVSTAEPEATSAASVETPSVSVPEATGPTLSTESTQTVESSTVSGATPSSEAETASTASASTVSTAEPEATSAASVETPSVSVPEATGPTLSTESTQTVESSTVSGATPSSEAETASTASASTVSTAEPEATSAASVETPSVSVPEATGPTLSTESTQTVESSTVSGATPSSEAETASTASASTVSTAEPEATSAASVETPSVSVPEATGPTLSTESTQTVESSTVSGATPSSEAETASTASASTVSTAEPEATSAASVETPSVSVPEATGPTLSTESTVESQTRGETPAARPRLRALRLRLVSSGTGSHKRRQSTRDAQQLSEESETAVETASTASASTVSTAEPEATSAASVETPSLDREWRDAQQRGRDCEHCVCVYCFHCGTGSHKRRQCRDAEHRSTVSGSEATPSSEAETASTASASTVSTAEPEATSAASVETPSVSVPEATGPTLSTESTQTVESSTVSGATPSSEAETASTASASTVSTAEPEATSAASVETPSVSVPEATGPTLSTESTQTVESSTVSGATPSSEAETASTASASTVSTAEPEATSAASVETPSVSVPEATGPTLSTESTQTVESSTVSGATPSSEAETASTASASTVSTAEPEATSAASVETPSVSVPEATGPTLSTTQSRHRQQRGRDCEHCVCVYCFHCGTGSHKRRQCRDAERPTLSTESTQTVESSTVSGATPSSEAETASTASASTVSTAEPEATSAASVETPSVSVPEATGPTLSTESTQTVESSTVSGATPSSEAETASTASASTVSTAEPEATSAASVETPSVSVPEATGPTLSTESTQTVESSTVSGATPSSEAETASTASASTVSTAEPEATSAASVETPSVSVPEATGPTLSTESTQTVESSTVSGATPSSEAETASTASASTVSTAEPEATSAASVETPSVSVPEATGPTLSTESTQTVESSTVSGATPSSEAETASTASASTVSTAEPEATSAASVETPSVSVPEATGPTLSTESTQTVESSTVSGATPSSEAETASTASASTVSTAEPEATSAASVETPSVSVPEATGPTLSTESTQTVESSTVSGATPSSEAETASTASASTVSTAEPEATSAASVETPSVSVPEATGPTLSTESTQTVESSTVSGATPSSEAETASTASASTVSTAEPEATSAASVETPSVSVPEATGPTLSTESTQTVESSTVSGATPSSEAETASTASASTVSTAEPEATSAASVETPSVSVPEATGPTLSTESTQTVESSTVSGATPSSEAETASTASASTVSTAEPEATSAASVETPSVSVPEATGPTLSTESTQTVESSTVSGATPSSEAETASTASASTVSTAEPEATSAASVETPSVSVPEATGPTLSTESTQTVESSTVSGATPSSEAETASTASASTVSTAEPEATSAASVETPSVSVPEATGPTLSTESTQTVESSTVSGATPSSEAETASTASASTVSTAEPEATSAAPSTVSSATSTPASFSRISNIDIVGFTEKSDLCMCDHSSNESYQTREIICVSVFNELLPTRTCMDQLTEDFASDMLQSCSYRDNCDPLGQSTLHWVPGNCSRALGLRIMTPSCRIGDRQVPLSFCRSQDEGPAWKSVQCDRSNRVRRSQAAPRVLGYEPCLQETGGFSGVQSMLSNTAKTARHAFGYLPNDGSCAPYEYSVIGNGSANRFDTQEMCEKNCLDRFKKDLNSRCTMTSAAQACLDFSAETTDRGSVQHYRYSAKIGACLPVALKESPECRSLVGKVSFFVDRVTCSETCVSQATDSIVQDRCYASFDVDSDARHCEFPRDMYFYSEQHRACIRLTVCPNDSLAGNSFGSLDECRQHCMPESLADVCSLPMDEGSCQESHVRFFYDANERTCREFVYSGCQGNRNRFLGLMDCERTCGSTAGSGAQQAAARSGGPLESSSRRHSSRWVGGPAPLLLPESNFSSVCQLPPSAGSCPMSDLVRLTRYFFDERTGQCRTFKFTGCGGNANNFETEEDYCEEVSVAAVCAARHSQQLFANRRDCHQRRALCSGRSASVDMLQDRCQLPPTLPSQKSSHASSAYVSYFFDASDVTCRDSVVRGVGRKGMNFFVTWSDCKRHCYPELRQRVCYLAPDPGPCGESLLRFSYDPDTGSCQEMRYSGCLGNRNRFLSLAECRNVCETPLLNDPCLHPVSEGRLCGGPNPLLAQSWRYYYNYDTKQCSRFLYNGCGGNPNRFGSYRECQARCAPEADTQAIQTAGAAASAQRAKRSIIQNQAALPKTWNPEICHSDIGDEAPAPGRSTRSVCPTELQRDVYSFSAASRMCKRVLGRKFCSAGNSTLRGNAFLSLSDCENLCPVESKQCNPRLDECPADCPYGRHRRFTLPESGCRVCRCHDPCAAAGRCGPLERCRVHCSGLQCAEMNVTCETSRTASPRVDSKDEGSSEFVTAIEGQPVRLACRRAVRLGTEPQSETSVAAVVWKKDGISIGLDDRVSLDDDNQPSDPPGSALWFAHAELSDSGAYRCHGNGDLVFNTVRLSVLSPARINGVTTSGLPLTSRNQTALLVCEVRGQPPPTVRWFRYDQLQLGPLAEGARLRLTAQPGAEGVYLCQAGNSIGQPDSRTVLVQYREPLSGAVAMAAASTESTSVELSVGDSLLLTCASLGGHPAPYWTFWYKEVLGRPQPTPIGASGPLHLAALRREDAGRYFCRLGNGLETAESNRVNVTVLSKCQPSRCQLKCRYGYVNDANGCPTCDCVSPCGADGEGSGVCPDGQICKAVCPSSSINCSNFVIRCIAGNFRWKS</sequence>
<feature type="compositionally biased region" description="Low complexity" evidence="4">
    <location>
        <begin position="8"/>
        <end position="40"/>
    </location>
</feature>
<keyword evidence="3" id="KW-1015">Disulfide bond</keyword>
<dbReference type="Pfam" id="PF00014">
    <property type="entry name" value="Kunitz_BPTI"/>
    <property type="match status" value="4"/>
</dbReference>
<dbReference type="PROSITE" id="PS00280">
    <property type="entry name" value="BPTI_KUNITZ_1"/>
    <property type="match status" value="2"/>
</dbReference>
<dbReference type="InterPro" id="IPR020901">
    <property type="entry name" value="Prtase_inh_Kunz-CS"/>
</dbReference>
<feature type="compositionally biased region" description="Low complexity" evidence="4">
    <location>
        <begin position="1270"/>
        <end position="1319"/>
    </location>
</feature>
<dbReference type="WBParaSite" id="maker-uti_cns_0013919-snap-gene-0.2-mRNA-1">
    <property type="protein sequence ID" value="maker-uti_cns_0013919-snap-gene-0.2-mRNA-1"/>
    <property type="gene ID" value="maker-uti_cns_0013919-snap-gene-0.2"/>
</dbReference>
<dbReference type="PROSITE" id="PS50835">
    <property type="entry name" value="IG_LIKE"/>
    <property type="match status" value="3"/>
</dbReference>
<dbReference type="CDD" id="cd00109">
    <property type="entry name" value="Kunitz-type"/>
    <property type="match status" value="4"/>
</dbReference>
<dbReference type="InterPro" id="IPR036179">
    <property type="entry name" value="Ig-like_dom_sf"/>
</dbReference>
<feature type="domain" description="BPTI/Kunitz inhibitor" evidence="5">
    <location>
        <begin position="2252"/>
        <end position="2302"/>
    </location>
</feature>
<evidence type="ECO:0000259" key="7">
    <source>
        <dbReference type="PROSITE" id="PS51252"/>
    </source>
</evidence>
<evidence type="ECO:0000256" key="2">
    <source>
        <dbReference type="ARBA" id="ARBA00022900"/>
    </source>
</evidence>
<dbReference type="GO" id="GO:0004867">
    <property type="term" value="F:serine-type endopeptidase inhibitor activity"/>
    <property type="evidence" value="ECO:0007669"/>
    <property type="project" value="UniProtKB-KW"/>
</dbReference>
<feature type="domain" description="Ig-like" evidence="6">
    <location>
        <begin position="2555"/>
        <end position="2645"/>
    </location>
</feature>
<name>A0A1I8IMX4_9PLAT</name>
<dbReference type="InterPro" id="IPR007110">
    <property type="entry name" value="Ig-like_dom"/>
</dbReference>
<protein>
    <submittedName>
        <fullName evidence="9">CCHC-type domain-containing protein</fullName>
    </submittedName>
</protein>
<feature type="domain" description="BPTI/Kunitz inhibitor" evidence="5">
    <location>
        <begin position="2311"/>
        <end position="2368"/>
    </location>
</feature>
<dbReference type="InterPro" id="IPR002223">
    <property type="entry name" value="Kunitz_BPTI"/>
</dbReference>
<feature type="compositionally biased region" description="Low complexity" evidence="4">
    <location>
        <begin position="1331"/>
        <end position="1380"/>
    </location>
</feature>
<dbReference type="Gene3D" id="2.60.40.10">
    <property type="entry name" value="Immunoglobulins"/>
    <property type="match status" value="3"/>
</dbReference>